<dbReference type="AlphaFoldDB" id="A0A7W6MZ36"/>
<keyword evidence="2" id="KW-1185">Reference proteome</keyword>
<proteinExistence type="predicted"/>
<comment type="caution">
    <text evidence="1">The sequence shown here is derived from an EMBL/GenBank/DDBJ whole genome shotgun (WGS) entry which is preliminary data.</text>
</comment>
<dbReference type="OrthoDB" id="10002550at2"/>
<organism evidence="1 2">
    <name type="scientific">Butyricimonas faecihominis</name>
    <dbReference type="NCBI Taxonomy" id="1472416"/>
    <lineage>
        <taxon>Bacteria</taxon>
        <taxon>Pseudomonadati</taxon>
        <taxon>Bacteroidota</taxon>
        <taxon>Bacteroidia</taxon>
        <taxon>Bacteroidales</taxon>
        <taxon>Odoribacteraceae</taxon>
        <taxon>Butyricimonas</taxon>
    </lineage>
</organism>
<dbReference type="GeneID" id="93101909"/>
<dbReference type="RefSeq" id="WP_124318306.1">
    <property type="nucleotide sequence ID" value="NZ_AP028155.1"/>
</dbReference>
<sequence>MRKILFIILLSISFWGISEKSYSQSLEFQYTTYINGYWGEWKNSYYYKITGTWQDFVIFKDNVHPSKYLMKVAITYQPYSKKEIKRKTRNKEWFTYTGTIEYFVCSGKNCKHRFPCTQLDLQSWPYDIKSTSKEYYKKTVPVTVKMDKPIEKKGNRTINIFFNNQGIGITL</sequence>
<name>A0A7W6MZ36_9BACT</name>
<evidence type="ECO:0000313" key="2">
    <source>
        <dbReference type="Proteomes" id="UP000546007"/>
    </source>
</evidence>
<protein>
    <submittedName>
        <fullName evidence="1">Uncharacterized protein</fullName>
    </submittedName>
</protein>
<gene>
    <name evidence="1" type="ORF">GGR14_002246</name>
</gene>
<accession>A0A7W6MZ36</accession>
<dbReference type="Proteomes" id="UP000546007">
    <property type="component" value="Unassembled WGS sequence"/>
</dbReference>
<reference evidence="1 2" key="1">
    <citation type="submission" date="2020-08" db="EMBL/GenBank/DDBJ databases">
        <title>Genomic Encyclopedia of Type Strains, Phase IV (KMG-IV): sequencing the most valuable type-strain genomes for metagenomic binning, comparative biology and taxonomic classification.</title>
        <authorList>
            <person name="Goeker M."/>
        </authorList>
    </citation>
    <scope>NUCLEOTIDE SEQUENCE [LARGE SCALE GENOMIC DNA]</scope>
    <source>
        <strain evidence="1 2">DSM 105721</strain>
    </source>
</reference>
<dbReference type="EMBL" id="JACIES010000005">
    <property type="protein sequence ID" value="MBB4026452.1"/>
    <property type="molecule type" value="Genomic_DNA"/>
</dbReference>
<evidence type="ECO:0000313" key="1">
    <source>
        <dbReference type="EMBL" id="MBB4026452.1"/>
    </source>
</evidence>